<keyword evidence="3" id="KW-1185">Reference proteome</keyword>
<evidence type="ECO:0000313" key="2">
    <source>
        <dbReference type="EMBL" id="GIX78880.1"/>
    </source>
</evidence>
<evidence type="ECO:0000256" key="1">
    <source>
        <dbReference type="SAM" id="SignalP"/>
    </source>
</evidence>
<name>A0AAV4N243_CAEEX</name>
<proteinExistence type="predicted"/>
<dbReference type="AlphaFoldDB" id="A0AAV4N243"/>
<sequence length="78" mass="8621">MHHLTINQVLCFSSLPLSFGVVEHNPLSPPFALPWRVRTRLLGYPIGRAATVAMRPEGSLPSWDGACVNLSLKLLTLR</sequence>
<reference evidence="2 3" key="1">
    <citation type="submission" date="2021-06" db="EMBL/GenBank/DDBJ databases">
        <title>Caerostris extrusa draft genome.</title>
        <authorList>
            <person name="Kono N."/>
            <person name="Arakawa K."/>
        </authorList>
    </citation>
    <scope>NUCLEOTIDE SEQUENCE [LARGE SCALE GENOMIC DNA]</scope>
</reference>
<protein>
    <recommendedName>
        <fullName evidence="4">Secreted protein</fullName>
    </recommendedName>
</protein>
<accession>A0AAV4N243</accession>
<keyword evidence="1" id="KW-0732">Signal</keyword>
<dbReference type="EMBL" id="BPLR01020444">
    <property type="protein sequence ID" value="GIX78880.1"/>
    <property type="molecule type" value="Genomic_DNA"/>
</dbReference>
<feature type="signal peptide" evidence="1">
    <location>
        <begin position="1"/>
        <end position="20"/>
    </location>
</feature>
<gene>
    <name evidence="2" type="ORF">CEXT_804221</name>
</gene>
<evidence type="ECO:0000313" key="3">
    <source>
        <dbReference type="Proteomes" id="UP001054945"/>
    </source>
</evidence>
<comment type="caution">
    <text evidence="2">The sequence shown here is derived from an EMBL/GenBank/DDBJ whole genome shotgun (WGS) entry which is preliminary data.</text>
</comment>
<evidence type="ECO:0008006" key="4">
    <source>
        <dbReference type="Google" id="ProtNLM"/>
    </source>
</evidence>
<organism evidence="2 3">
    <name type="scientific">Caerostris extrusa</name>
    <name type="common">Bark spider</name>
    <name type="synonym">Caerostris bankana</name>
    <dbReference type="NCBI Taxonomy" id="172846"/>
    <lineage>
        <taxon>Eukaryota</taxon>
        <taxon>Metazoa</taxon>
        <taxon>Ecdysozoa</taxon>
        <taxon>Arthropoda</taxon>
        <taxon>Chelicerata</taxon>
        <taxon>Arachnida</taxon>
        <taxon>Araneae</taxon>
        <taxon>Araneomorphae</taxon>
        <taxon>Entelegynae</taxon>
        <taxon>Araneoidea</taxon>
        <taxon>Araneidae</taxon>
        <taxon>Caerostris</taxon>
    </lineage>
</organism>
<feature type="chain" id="PRO_5043932499" description="Secreted protein" evidence="1">
    <location>
        <begin position="21"/>
        <end position="78"/>
    </location>
</feature>
<dbReference type="Proteomes" id="UP001054945">
    <property type="component" value="Unassembled WGS sequence"/>
</dbReference>